<evidence type="ECO:0000256" key="4">
    <source>
        <dbReference type="ARBA" id="ARBA00022691"/>
    </source>
</evidence>
<dbReference type="InterPro" id="IPR029063">
    <property type="entry name" value="SAM-dependent_MTases_sf"/>
</dbReference>
<keyword evidence="2 6" id="KW-0489">Methyltransferase</keyword>
<dbReference type="Gene3D" id="3.30.70.1170">
    <property type="entry name" value="Sun protein, domain 3"/>
    <property type="match status" value="1"/>
</dbReference>
<proteinExistence type="inferred from homology"/>
<comment type="caution">
    <text evidence="6">Lacks conserved residue(s) required for the propagation of feature annotation.</text>
</comment>
<dbReference type="PANTHER" id="PTHR22807:SF53">
    <property type="entry name" value="RIBOSOMAL RNA SMALL SUBUNIT METHYLTRANSFERASE B-RELATED"/>
    <property type="match status" value="1"/>
</dbReference>
<dbReference type="PRINTS" id="PR02008">
    <property type="entry name" value="RCMTFAMILY"/>
</dbReference>
<keyword evidence="5 6" id="KW-0694">RNA-binding</keyword>
<gene>
    <name evidence="8" type="ORF">AY555_06290</name>
</gene>
<dbReference type="InterPro" id="IPR049560">
    <property type="entry name" value="MeTrfase_RsmB-F_NOP2_cat"/>
</dbReference>
<dbReference type="GO" id="GO:0001510">
    <property type="term" value="P:RNA methylation"/>
    <property type="evidence" value="ECO:0007669"/>
    <property type="project" value="InterPro"/>
</dbReference>
<comment type="similarity">
    <text evidence="1 6">Belongs to the class I-like SAM-binding methyltransferase superfamily. RsmB/NOP family.</text>
</comment>
<evidence type="ECO:0000259" key="7">
    <source>
        <dbReference type="PROSITE" id="PS51686"/>
    </source>
</evidence>
<name>A0A143DFT0_9PROT</name>
<dbReference type="GO" id="GO:0008173">
    <property type="term" value="F:RNA methyltransferase activity"/>
    <property type="evidence" value="ECO:0007669"/>
    <property type="project" value="InterPro"/>
</dbReference>
<keyword evidence="9" id="KW-1185">Reference proteome</keyword>
<dbReference type="PANTHER" id="PTHR22807">
    <property type="entry name" value="NOP2 YEAST -RELATED NOL1/NOP2/FMU SUN DOMAIN-CONTAINING"/>
    <property type="match status" value="1"/>
</dbReference>
<reference evidence="8 9" key="1">
    <citation type="submission" date="2016-02" db="EMBL/GenBank/DDBJ databases">
        <title>Complete Genome of H5569, the type strain of the newly described species Haematospirillium jordaniae.</title>
        <authorList>
            <person name="Nicholson A.C."/>
            <person name="Humrighouse B.W."/>
            <person name="Loparov V."/>
            <person name="McQuiston J.R."/>
        </authorList>
    </citation>
    <scope>NUCLEOTIDE SEQUENCE [LARGE SCALE GENOMIC DNA]</scope>
    <source>
        <strain evidence="8 9">H5569</strain>
    </source>
</reference>
<dbReference type="OrthoDB" id="9810297at2"/>
<organism evidence="8 9">
    <name type="scientific">Haematospirillum jordaniae</name>
    <dbReference type="NCBI Taxonomy" id="1549855"/>
    <lineage>
        <taxon>Bacteria</taxon>
        <taxon>Pseudomonadati</taxon>
        <taxon>Pseudomonadota</taxon>
        <taxon>Alphaproteobacteria</taxon>
        <taxon>Rhodospirillales</taxon>
        <taxon>Novispirillaceae</taxon>
        <taxon>Haematospirillum</taxon>
    </lineage>
</organism>
<dbReference type="PROSITE" id="PS51686">
    <property type="entry name" value="SAM_MT_RSMB_NOP"/>
    <property type="match status" value="1"/>
</dbReference>
<feature type="active site" description="Nucleophile" evidence="6">
    <location>
        <position position="380"/>
    </location>
</feature>
<feature type="binding site" evidence="6">
    <location>
        <position position="327"/>
    </location>
    <ligand>
        <name>S-adenosyl-L-methionine</name>
        <dbReference type="ChEBI" id="CHEBI:59789"/>
    </ligand>
</feature>
<dbReference type="EMBL" id="CP014525">
    <property type="protein sequence ID" value="AMW35595.1"/>
    <property type="molecule type" value="Genomic_DNA"/>
</dbReference>
<feature type="binding site" evidence="6">
    <location>
        <position position="280"/>
    </location>
    <ligand>
        <name>S-adenosyl-L-methionine</name>
        <dbReference type="ChEBI" id="CHEBI:59789"/>
    </ligand>
</feature>
<evidence type="ECO:0000313" key="8">
    <source>
        <dbReference type="EMBL" id="AMW35595.1"/>
    </source>
</evidence>
<dbReference type="InterPro" id="IPR001678">
    <property type="entry name" value="MeTrfase_RsmB-F_NOP2_dom"/>
</dbReference>
<dbReference type="KEGG" id="hjo:AY555_06290"/>
<evidence type="ECO:0000256" key="1">
    <source>
        <dbReference type="ARBA" id="ARBA00007494"/>
    </source>
</evidence>
<evidence type="ECO:0000256" key="6">
    <source>
        <dbReference type="PROSITE-ProRule" id="PRU01023"/>
    </source>
</evidence>
<dbReference type="GO" id="GO:0003723">
    <property type="term" value="F:RNA binding"/>
    <property type="evidence" value="ECO:0007669"/>
    <property type="project" value="UniProtKB-UniRule"/>
</dbReference>
<keyword evidence="4 6" id="KW-0949">S-adenosyl-L-methionine</keyword>
<dbReference type="CDD" id="cd02440">
    <property type="entry name" value="AdoMet_MTases"/>
    <property type="match status" value="1"/>
</dbReference>
<dbReference type="InterPro" id="IPR018314">
    <property type="entry name" value="RsmB/NOL1/NOP2-like_CS"/>
</dbReference>
<dbReference type="PROSITE" id="PS01153">
    <property type="entry name" value="NOL1_NOP2_SUN"/>
    <property type="match status" value="1"/>
</dbReference>
<dbReference type="SUPFAM" id="SSF53335">
    <property type="entry name" value="S-adenosyl-L-methionine-dependent methyltransferases"/>
    <property type="match status" value="1"/>
</dbReference>
<evidence type="ECO:0000256" key="2">
    <source>
        <dbReference type="ARBA" id="ARBA00022603"/>
    </source>
</evidence>
<evidence type="ECO:0000313" key="9">
    <source>
        <dbReference type="Proteomes" id="UP000076066"/>
    </source>
</evidence>
<sequence>MIPAARLQATVDLLEAVVSSPRPADGTASEFFRARRYIGSKDRRFIADDVWSLLRTWARISWWIRRLHSQLGLPGEAPEWSDVPPRLRVLAHRVLVAGYSLSDLDLLCSGDKFCPHRLREREKALIRALRGQRLTHSDQPDWVQGEVPEWIIPDLAACYGDRVMPLLEALNREAPVDVRVNSLKADVAEGIARLESEGITVRPGLLSPLSLRLEGRANLPATETFREGLVEVQDEGSQLVGLLVDARPGMAVVDFCAGAGGKTLAMAAGMENKGRLIACDVSQGRLERSAVRLRRAGVHNVTRHVLSGERDKWVKRSAGRFDRVLIDAPCSGTGTWRRNPDARWRLDRQSVQALDELQGHILDSASRLVRPGGRVVYATCSLLPQENEARIERFLASSPDFRVLDVRTLWPDLVGTSPCPATGLFLRLDPLEHDTDGFFVAVLERAEPSGA</sequence>
<dbReference type="Proteomes" id="UP000076066">
    <property type="component" value="Chromosome"/>
</dbReference>
<dbReference type="Gene3D" id="3.40.50.150">
    <property type="entry name" value="Vaccinia Virus protein VP39"/>
    <property type="match status" value="1"/>
</dbReference>
<evidence type="ECO:0000256" key="3">
    <source>
        <dbReference type="ARBA" id="ARBA00022679"/>
    </source>
</evidence>
<dbReference type="AlphaFoldDB" id="A0A143DFT0"/>
<dbReference type="Pfam" id="PF22458">
    <property type="entry name" value="RsmF-B_ferredox"/>
    <property type="match status" value="1"/>
</dbReference>
<dbReference type="Pfam" id="PF01189">
    <property type="entry name" value="Methyltr_RsmB-F"/>
    <property type="match status" value="1"/>
</dbReference>
<feature type="domain" description="SAM-dependent MTase RsmB/NOP-type" evidence="7">
    <location>
        <begin position="166"/>
        <end position="446"/>
    </location>
</feature>
<dbReference type="InterPro" id="IPR054728">
    <property type="entry name" value="RsmB-like_ferredoxin"/>
</dbReference>
<accession>A0A143DFT0</accession>
<dbReference type="STRING" id="1549855.AY555_06290"/>
<evidence type="ECO:0000256" key="5">
    <source>
        <dbReference type="ARBA" id="ARBA00022884"/>
    </source>
</evidence>
<dbReference type="InterPro" id="IPR023267">
    <property type="entry name" value="RCMT"/>
</dbReference>
<keyword evidence="3 6" id="KW-0808">Transferase</keyword>
<protein>
    <submittedName>
        <fullName evidence="8">rRNA cytosine-C5-methylase</fullName>
    </submittedName>
</protein>